<dbReference type="EMBL" id="FZQP02003300">
    <property type="protein sequence ID" value="VVC97723.1"/>
    <property type="molecule type" value="Genomic_DNA"/>
</dbReference>
<dbReference type="PANTHER" id="PTHR21398">
    <property type="entry name" value="AGAP007094-PA"/>
    <property type="match status" value="1"/>
</dbReference>
<feature type="non-terminal residue" evidence="1">
    <location>
        <position position="1"/>
    </location>
</feature>
<evidence type="ECO:0000313" key="1">
    <source>
        <dbReference type="EMBL" id="VVC97723.1"/>
    </source>
</evidence>
<dbReference type="PANTHER" id="PTHR21398:SF1">
    <property type="entry name" value="FI03705P"/>
    <property type="match status" value="1"/>
</dbReference>
<dbReference type="Pfam" id="PF07841">
    <property type="entry name" value="DM4_12"/>
    <property type="match status" value="2"/>
</dbReference>
<gene>
    <name evidence="1" type="ORF">LSINAPIS_LOCUS8944</name>
</gene>
<name>A0A5E4QJE6_9NEOP</name>
<dbReference type="AlphaFoldDB" id="A0A5E4QJE6"/>
<keyword evidence="2" id="KW-1185">Reference proteome</keyword>
<organism evidence="1 2">
    <name type="scientific">Leptidea sinapis</name>
    <dbReference type="NCBI Taxonomy" id="189913"/>
    <lineage>
        <taxon>Eukaryota</taxon>
        <taxon>Metazoa</taxon>
        <taxon>Ecdysozoa</taxon>
        <taxon>Arthropoda</taxon>
        <taxon>Hexapoda</taxon>
        <taxon>Insecta</taxon>
        <taxon>Pterygota</taxon>
        <taxon>Neoptera</taxon>
        <taxon>Endopterygota</taxon>
        <taxon>Lepidoptera</taxon>
        <taxon>Glossata</taxon>
        <taxon>Ditrysia</taxon>
        <taxon>Papilionoidea</taxon>
        <taxon>Pieridae</taxon>
        <taxon>Dismorphiinae</taxon>
        <taxon>Leptidea</taxon>
    </lineage>
</organism>
<reference evidence="1 2" key="1">
    <citation type="submission" date="2017-07" db="EMBL/GenBank/DDBJ databases">
        <authorList>
            <person name="Talla V."/>
            <person name="Backstrom N."/>
        </authorList>
    </citation>
    <scope>NUCLEOTIDE SEQUENCE [LARGE SCALE GENOMIC DNA]</scope>
</reference>
<proteinExistence type="predicted"/>
<dbReference type="Proteomes" id="UP000324832">
    <property type="component" value="Unassembled WGS sequence"/>
</dbReference>
<dbReference type="InterPro" id="IPR006631">
    <property type="entry name" value="DM4_12"/>
</dbReference>
<feature type="non-terminal residue" evidence="1">
    <location>
        <position position="723"/>
    </location>
</feature>
<sequence>EFTPNNACECSKLLEVLNVLTQINRCWKWYTLFLTPNLLVLSNNSKDTKQENESIKSPDETFIDSKKVYRPGDINVCLSGIFCLTYPAISHISDILLWGNTAALAYELPQDPYSPFNHKADPLHRRMDSKAIYYTDEDGKILYKQPYKRRPIVNPAFARRSVNSKEFNIDRGQMHASRKRPDFGDMNENHVEFHRSSRTGLLPKGNIDDFYEEYDGAQASTEPCETLYPECPSTEPTFRVWKYAFVIAIAFGVASECTNICHSENCDYSVRNETRVLSRSKRFLVFPDGSSLQLVFCVQTSAVIPIGDIFLYGNTAALAWNLPTDPNFLRMFKEYEKYPQRRGDTKNVYYLDEDGRVMAKVPFTRPSIVNPAFAKRSVNDKSFKERLKIKIDRMKMHERQKRQSLKKDLNEDSISFHRDSRVELYQKLETLITTLGGEGRQCVLRKLCESAKLTGVQGTFLQEVIRVVFTTLLCLEVDDQIVPIDKCELYKIFNIFETMANSSIHFIIIVLLVSYVCNSIGYDEDSTSLENQSRILSRRKRYLTFPDGSSFQLIFCTQNHGYLQIGDIVWFGNTAALAWELPTDPKYFKIFKEHEKDIIQNRNGISKSIYYLDEYGKVLSKIPYHTHMNFTFDDSNIDFHRDGRMDFYKKLESFFRALGVNGKECVFRLLCETSQGSEHQGSFVEEIMRVTFTLPPRKGSGSKLDEYDVAHSTKDDCYKLYPK</sequence>
<evidence type="ECO:0000313" key="2">
    <source>
        <dbReference type="Proteomes" id="UP000324832"/>
    </source>
</evidence>
<accession>A0A5E4QJE6</accession>
<dbReference type="SMART" id="SM00718">
    <property type="entry name" value="DM4_12"/>
    <property type="match status" value="2"/>
</dbReference>
<protein>
    <submittedName>
        <fullName evidence="1">Uncharacterized protein</fullName>
    </submittedName>
</protein>